<keyword evidence="3" id="KW-1185">Reference proteome</keyword>
<evidence type="ECO:0000313" key="3">
    <source>
        <dbReference type="Proteomes" id="UP000093336"/>
    </source>
</evidence>
<name>A0ABX2XSM2_9GAMM</name>
<evidence type="ECO:0008006" key="4">
    <source>
        <dbReference type="Google" id="ProtNLM"/>
    </source>
</evidence>
<reference evidence="2 3" key="1">
    <citation type="submission" date="2016-05" db="EMBL/GenBank/DDBJ databases">
        <authorList>
            <person name="Prochazka B."/>
            <person name="Indra A."/>
            <person name="Hasenberger P."/>
            <person name="Blaschitz M."/>
            <person name="Wagner L."/>
            <person name="Wewalka G."/>
            <person name="Sorschag S."/>
            <person name="Schmid D."/>
            <person name="Ruppitsch W."/>
        </authorList>
    </citation>
    <scope>NUCLEOTIDE SEQUENCE [LARGE SCALE GENOMIC DNA]</scope>
    <source>
        <strain evidence="2 3">974010_12</strain>
    </source>
</reference>
<feature type="transmembrane region" description="Helical" evidence="1">
    <location>
        <begin position="58"/>
        <end position="87"/>
    </location>
</feature>
<feature type="transmembrane region" description="Helical" evidence="1">
    <location>
        <begin position="7"/>
        <end position="28"/>
    </location>
</feature>
<sequence length="93" mass="11257">MERKRFSVLLIASHIVALFGMLLLISIIKKFTLLLYVKPYQELNLLQLFNYLWFSQDYFLRLILIFNFIVKPVFIYVVVFFAFFSLIKNREHS</sequence>
<keyword evidence="1" id="KW-0472">Membrane</keyword>
<keyword evidence="1" id="KW-1133">Transmembrane helix</keyword>
<organism evidence="2 3">
    <name type="scientific">Legionella jamestowniensis</name>
    <dbReference type="NCBI Taxonomy" id="455"/>
    <lineage>
        <taxon>Bacteria</taxon>
        <taxon>Pseudomonadati</taxon>
        <taxon>Pseudomonadota</taxon>
        <taxon>Gammaproteobacteria</taxon>
        <taxon>Legionellales</taxon>
        <taxon>Legionellaceae</taxon>
        <taxon>Legionella</taxon>
    </lineage>
</organism>
<evidence type="ECO:0000256" key="1">
    <source>
        <dbReference type="SAM" id="Phobius"/>
    </source>
</evidence>
<dbReference type="EMBL" id="LYOZ01000035">
    <property type="protein sequence ID" value="OCH97483.1"/>
    <property type="molecule type" value="Genomic_DNA"/>
</dbReference>
<comment type="caution">
    <text evidence="2">The sequence shown here is derived from an EMBL/GenBank/DDBJ whole genome shotgun (WGS) entry which is preliminary data.</text>
</comment>
<gene>
    <name evidence="2" type="ORF">A8135_14235</name>
</gene>
<evidence type="ECO:0000313" key="2">
    <source>
        <dbReference type="EMBL" id="OCH97483.1"/>
    </source>
</evidence>
<proteinExistence type="predicted"/>
<protein>
    <recommendedName>
        <fullName evidence="4">Transmembrane protein</fullName>
    </recommendedName>
</protein>
<keyword evidence="1" id="KW-0812">Transmembrane</keyword>
<dbReference type="Proteomes" id="UP000093336">
    <property type="component" value="Unassembled WGS sequence"/>
</dbReference>
<accession>A0ABX2XSM2</accession>